<proteinExistence type="predicted"/>
<dbReference type="OrthoDB" id="4167009at2759"/>
<dbReference type="Pfam" id="PF06718">
    <property type="entry name" value="DUF1203"/>
    <property type="match status" value="1"/>
</dbReference>
<dbReference type="VEuPathDB" id="FungiDB:MGYG_05600"/>
<accession>E4UWR0</accession>
<name>E4UWR0_ARTGP</name>
<reference evidence="2" key="1">
    <citation type="journal article" date="2012" name="MBio">
        <title>Comparative genome analysis of Trichophyton rubrum and related dermatophytes reveals candidate genes involved in infection.</title>
        <authorList>
            <person name="Martinez D.A."/>
            <person name="Oliver B.G."/>
            <person name="Graeser Y."/>
            <person name="Goldberg J.M."/>
            <person name="Li W."/>
            <person name="Martinez-Rossi N.M."/>
            <person name="Monod M."/>
            <person name="Shelest E."/>
            <person name="Barton R.C."/>
            <person name="Birch E."/>
            <person name="Brakhage A.A."/>
            <person name="Chen Z."/>
            <person name="Gurr S.J."/>
            <person name="Heiman D."/>
            <person name="Heitman J."/>
            <person name="Kosti I."/>
            <person name="Rossi A."/>
            <person name="Saif S."/>
            <person name="Samalova M."/>
            <person name="Saunders C.W."/>
            <person name="Shea T."/>
            <person name="Summerbell R.C."/>
            <person name="Xu J."/>
            <person name="Young S."/>
            <person name="Zeng Q."/>
            <person name="Birren B.W."/>
            <person name="Cuomo C.A."/>
            <person name="White T.C."/>
        </authorList>
    </citation>
    <scope>NUCLEOTIDE SEQUENCE [LARGE SCALE GENOMIC DNA]</scope>
    <source>
        <strain evidence="2">ATCC MYA-4604 / CBS 118893</strain>
    </source>
</reference>
<evidence type="ECO:0000313" key="2">
    <source>
        <dbReference type="Proteomes" id="UP000002669"/>
    </source>
</evidence>
<evidence type="ECO:0008006" key="3">
    <source>
        <dbReference type="Google" id="ProtNLM"/>
    </source>
</evidence>
<dbReference type="RefSeq" id="XP_003173014.1">
    <property type="nucleotide sequence ID" value="XM_003172966.1"/>
</dbReference>
<dbReference type="EMBL" id="DS989825">
    <property type="protein sequence ID" value="EFR02603.1"/>
    <property type="molecule type" value="Genomic_DNA"/>
</dbReference>
<dbReference type="InParanoid" id="E4UWR0"/>
<dbReference type="GeneID" id="10028291"/>
<dbReference type="HOGENOM" id="CLU_117181_0_0_1"/>
<keyword evidence="2" id="KW-1185">Reference proteome</keyword>
<dbReference type="Proteomes" id="UP000002669">
    <property type="component" value="Unassembled WGS sequence"/>
</dbReference>
<gene>
    <name evidence="1" type="ORF">MGYG_05600</name>
</gene>
<sequence length="160" mass="18025">MQIIPLPAPVEVNQPSTIRSTITPTFGCAPCRRCLKNAALDEDVLLISYNPFLPENRDTPYSGAGPIFLHANECPWFVDSDDSDLGIPPQFHNRSLTARAYDAGNMMVWSKVVEGAKLMETLEREVFDDLELEVEYVHVHYTGPGCFAFKVIEEDYLMLK</sequence>
<organism evidence="2">
    <name type="scientific">Arthroderma gypseum (strain ATCC MYA-4604 / CBS 118893)</name>
    <name type="common">Microsporum gypseum</name>
    <dbReference type="NCBI Taxonomy" id="535722"/>
    <lineage>
        <taxon>Eukaryota</taxon>
        <taxon>Fungi</taxon>
        <taxon>Dikarya</taxon>
        <taxon>Ascomycota</taxon>
        <taxon>Pezizomycotina</taxon>
        <taxon>Eurotiomycetes</taxon>
        <taxon>Eurotiomycetidae</taxon>
        <taxon>Onygenales</taxon>
        <taxon>Arthrodermataceae</taxon>
        <taxon>Nannizzia</taxon>
    </lineage>
</organism>
<protein>
    <recommendedName>
        <fullName evidence="3">DUF1203 domain-containing protein</fullName>
    </recommendedName>
</protein>
<dbReference type="eggNOG" id="ENOG502SZWR">
    <property type="taxonomic scope" value="Eukaryota"/>
</dbReference>
<evidence type="ECO:0000313" key="1">
    <source>
        <dbReference type="EMBL" id="EFR02603.1"/>
    </source>
</evidence>
<dbReference type="InterPro" id="IPR009593">
    <property type="entry name" value="DUF1203"/>
</dbReference>
<dbReference type="AlphaFoldDB" id="E4UWR0"/>
<dbReference type="OMA" id="RSARNNC"/>